<dbReference type="Pfam" id="PF03466">
    <property type="entry name" value="LysR_substrate"/>
    <property type="match status" value="1"/>
</dbReference>
<dbReference type="GO" id="GO:0000976">
    <property type="term" value="F:transcription cis-regulatory region binding"/>
    <property type="evidence" value="ECO:0007669"/>
    <property type="project" value="TreeGrafter"/>
</dbReference>
<dbReference type="SUPFAM" id="SSF46785">
    <property type="entry name" value="Winged helix' DNA-binding domain"/>
    <property type="match status" value="1"/>
</dbReference>
<dbReference type="PROSITE" id="PS50931">
    <property type="entry name" value="HTH_LYSR"/>
    <property type="match status" value="1"/>
</dbReference>
<dbReference type="Proteomes" id="UP000663929">
    <property type="component" value="Chromosome"/>
</dbReference>
<dbReference type="Gene3D" id="1.10.10.10">
    <property type="entry name" value="Winged helix-like DNA-binding domain superfamily/Winged helix DNA-binding domain"/>
    <property type="match status" value="1"/>
</dbReference>
<dbReference type="RefSeq" id="WP_237381748.1">
    <property type="nucleotide sequence ID" value="NZ_CP071793.1"/>
</dbReference>
<dbReference type="InterPro" id="IPR000847">
    <property type="entry name" value="LysR_HTH_N"/>
</dbReference>
<dbReference type="GO" id="GO:0003700">
    <property type="term" value="F:DNA-binding transcription factor activity"/>
    <property type="evidence" value="ECO:0007669"/>
    <property type="project" value="InterPro"/>
</dbReference>
<dbReference type="SUPFAM" id="SSF53850">
    <property type="entry name" value="Periplasmic binding protein-like II"/>
    <property type="match status" value="1"/>
</dbReference>
<comment type="similarity">
    <text evidence="1">Belongs to the LysR transcriptional regulatory family.</text>
</comment>
<dbReference type="AlphaFoldDB" id="A0A8A4TPY6"/>
<accession>A0A8A4TPY6</accession>
<keyword evidence="7" id="KW-1185">Reference proteome</keyword>
<dbReference type="InterPro" id="IPR036390">
    <property type="entry name" value="WH_DNA-bd_sf"/>
</dbReference>
<organism evidence="6 7">
    <name type="scientific">Sulfidibacter corallicola</name>
    <dbReference type="NCBI Taxonomy" id="2818388"/>
    <lineage>
        <taxon>Bacteria</taxon>
        <taxon>Pseudomonadati</taxon>
        <taxon>Acidobacteriota</taxon>
        <taxon>Holophagae</taxon>
        <taxon>Acanthopleuribacterales</taxon>
        <taxon>Acanthopleuribacteraceae</taxon>
        <taxon>Sulfidibacter</taxon>
    </lineage>
</organism>
<feature type="domain" description="HTH lysR-type" evidence="5">
    <location>
        <begin position="1"/>
        <end position="58"/>
    </location>
</feature>
<evidence type="ECO:0000313" key="7">
    <source>
        <dbReference type="Proteomes" id="UP000663929"/>
    </source>
</evidence>
<evidence type="ECO:0000256" key="4">
    <source>
        <dbReference type="ARBA" id="ARBA00023163"/>
    </source>
</evidence>
<dbReference type="Gene3D" id="3.40.190.290">
    <property type="match status" value="1"/>
</dbReference>
<evidence type="ECO:0000256" key="2">
    <source>
        <dbReference type="ARBA" id="ARBA00023015"/>
    </source>
</evidence>
<dbReference type="InterPro" id="IPR005119">
    <property type="entry name" value="LysR_subst-bd"/>
</dbReference>
<dbReference type="FunFam" id="1.10.10.10:FF:000001">
    <property type="entry name" value="LysR family transcriptional regulator"/>
    <property type="match status" value="1"/>
</dbReference>
<dbReference type="EMBL" id="CP071793">
    <property type="protein sequence ID" value="QTD51620.1"/>
    <property type="molecule type" value="Genomic_DNA"/>
</dbReference>
<evidence type="ECO:0000259" key="5">
    <source>
        <dbReference type="PROSITE" id="PS50931"/>
    </source>
</evidence>
<name>A0A8A4TPY6_SULCO</name>
<keyword evidence="2" id="KW-0805">Transcription regulation</keyword>
<dbReference type="KEGG" id="scor:J3U87_04050"/>
<evidence type="ECO:0000256" key="1">
    <source>
        <dbReference type="ARBA" id="ARBA00009437"/>
    </source>
</evidence>
<evidence type="ECO:0000256" key="3">
    <source>
        <dbReference type="ARBA" id="ARBA00023125"/>
    </source>
</evidence>
<gene>
    <name evidence="6" type="ORF">J3U87_04050</name>
</gene>
<dbReference type="Pfam" id="PF00126">
    <property type="entry name" value="HTH_1"/>
    <property type="match status" value="1"/>
</dbReference>
<dbReference type="PANTHER" id="PTHR30126:SF88">
    <property type="entry name" value="TRANSCRIPTIONAL REGULATOR-RELATED"/>
    <property type="match status" value="1"/>
</dbReference>
<dbReference type="PANTHER" id="PTHR30126">
    <property type="entry name" value="HTH-TYPE TRANSCRIPTIONAL REGULATOR"/>
    <property type="match status" value="1"/>
</dbReference>
<reference evidence="6" key="1">
    <citation type="submission" date="2021-03" db="EMBL/GenBank/DDBJ databases">
        <title>Acanthopleuribacteraceae sp. M133.</title>
        <authorList>
            <person name="Wang G."/>
        </authorList>
    </citation>
    <scope>NUCLEOTIDE SEQUENCE</scope>
    <source>
        <strain evidence="6">M133</strain>
    </source>
</reference>
<protein>
    <submittedName>
        <fullName evidence="6">LysR family transcriptional regulator</fullName>
    </submittedName>
</protein>
<keyword evidence="3" id="KW-0238">DNA-binding</keyword>
<dbReference type="PRINTS" id="PR00039">
    <property type="entry name" value="HTHLYSR"/>
</dbReference>
<keyword evidence="4" id="KW-0804">Transcription</keyword>
<evidence type="ECO:0000313" key="6">
    <source>
        <dbReference type="EMBL" id="QTD51620.1"/>
    </source>
</evidence>
<proteinExistence type="inferred from homology"/>
<dbReference type="InterPro" id="IPR036388">
    <property type="entry name" value="WH-like_DNA-bd_sf"/>
</dbReference>
<sequence>MTHEQLRMLQAIVSAGSFRGAAERIYKSQPALSKMIKKLEEACGFALFDRTTYRPTLTPRGKIFYENARTVLHRFSQLEGLAMQLAAPEETHVHLAVNAICPLSDLLETMKAVAAQFPATRFNLSTEMMGGAMEALSDGSASLAITTQDDMNPETMEAVPFTSIPIIPVAHRDYEPAREQRIHSAEEMRGYVQVLVADSSRHSPEQSRDVIAGVRHWRVSDIATKKQIILAGMGWGGLPEYHVHQELERGELVRIYVEGFEGGHSDQFLIRRTDRPLGVVTQALWDALLGTTKGE</sequence>